<dbReference type="AlphaFoldDB" id="A0A0R1UH39"/>
<dbReference type="PATRIC" id="fig|1423763.3.peg.1439"/>
<protein>
    <submittedName>
        <fullName evidence="1">Uncharacterized protein</fullName>
    </submittedName>
</protein>
<proteinExistence type="predicted"/>
<sequence>MWRAENMAEDKSKKIKQTKNSKMMIKTIYDKINNIVYEEENPTKRVDSERFYYTQREIGRMTRSSRNFVVTELTPHLHYVYLNPRYSTIYKAFFNPGAVDDLNFPRKERIFYSTKETEDLINSSFIPARRSIFVPWEEIFTKKQYYDFIRDYLKWHFTADEDKKIDITKYVKVDYHKPEVKKLLDNLYYMNPVAFTKYNHWQLVSDQLALPLTLMYRKANKNTGMDVFNRLDSHELHGYSPFTTSDSWSGSEAQQTMVKQGSQLYVHNRDGKGKNTKTLFYLDQPKNVPESSRFAEDPKDPSEIRYIDKLLHLGMLAPAHLYCDFKKIPYDYL</sequence>
<evidence type="ECO:0000313" key="1">
    <source>
        <dbReference type="EMBL" id="KRL88699.1"/>
    </source>
</evidence>
<name>A0A0R1UH39_9LACO</name>
<organism evidence="1 2">
    <name type="scientific">Lactobacillus kalixensis DSM 16043</name>
    <dbReference type="NCBI Taxonomy" id="1423763"/>
    <lineage>
        <taxon>Bacteria</taxon>
        <taxon>Bacillati</taxon>
        <taxon>Bacillota</taxon>
        <taxon>Bacilli</taxon>
        <taxon>Lactobacillales</taxon>
        <taxon>Lactobacillaceae</taxon>
        <taxon>Lactobacillus</taxon>
    </lineage>
</organism>
<dbReference type="EMBL" id="AZFM01000043">
    <property type="protein sequence ID" value="KRL88699.1"/>
    <property type="molecule type" value="Genomic_DNA"/>
</dbReference>
<dbReference type="Proteomes" id="UP000051036">
    <property type="component" value="Unassembled WGS sequence"/>
</dbReference>
<keyword evidence="2" id="KW-1185">Reference proteome</keyword>
<evidence type="ECO:0000313" key="2">
    <source>
        <dbReference type="Proteomes" id="UP000051036"/>
    </source>
</evidence>
<reference evidence="1 2" key="1">
    <citation type="journal article" date="2015" name="Genome Announc.">
        <title>Expanding the biotechnology potential of lactobacilli through comparative genomics of 213 strains and associated genera.</title>
        <authorList>
            <person name="Sun Z."/>
            <person name="Harris H.M."/>
            <person name="McCann A."/>
            <person name="Guo C."/>
            <person name="Argimon S."/>
            <person name="Zhang W."/>
            <person name="Yang X."/>
            <person name="Jeffery I.B."/>
            <person name="Cooney J.C."/>
            <person name="Kagawa T.F."/>
            <person name="Liu W."/>
            <person name="Song Y."/>
            <person name="Salvetti E."/>
            <person name="Wrobel A."/>
            <person name="Rasinkangas P."/>
            <person name="Parkhill J."/>
            <person name="Rea M.C."/>
            <person name="O'Sullivan O."/>
            <person name="Ritari J."/>
            <person name="Douillard F.P."/>
            <person name="Paul Ross R."/>
            <person name="Yang R."/>
            <person name="Briner A.E."/>
            <person name="Felis G.E."/>
            <person name="de Vos W.M."/>
            <person name="Barrangou R."/>
            <person name="Klaenhammer T.R."/>
            <person name="Caufield P.W."/>
            <person name="Cui Y."/>
            <person name="Zhang H."/>
            <person name="O'Toole P.W."/>
        </authorList>
    </citation>
    <scope>NUCLEOTIDE SEQUENCE [LARGE SCALE GENOMIC DNA]</scope>
    <source>
        <strain evidence="1 2">DSM 16043</strain>
    </source>
</reference>
<comment type="caution">
    <text evidence="1">The sequence shown here is derived from an EMBL/GenBank/DDBJ whole genome shotgun (WGS) entry which is preliminary data.</text>
</comment>
<gene>
    <name evidence="1" type="ORF">FC46_GL001419</name>
</gene>
<accession>A0A0R1UH39</accession>